<keyword evidence="3" id="KW-1185">Reference proteome</keyword>
<evidence type="ECO:0000256" key="2">
    <source>
        <dbReference type="SAM" id="Phobius"/>
    </source>
</evidence>
<dbReference type="OMA" id="RMSRICD"/>
<sequence length="197" mass="21755">MDSTGTSLPANLTNLTTFTTGSETTLGNASIMTSPSHHTSGADENVAGKAIAVIITLAAVAVLAVLGYCYLKRSGKLARLSCYKYQRTRRSSTSSSRRALDENDVMDPPVPKQAQDDMFTIEEYDDAHEEVANKEEYFYDEVFGQSEFEDEATNTAMRELYSTRESGGENDEEMLDLDFETLGIKIDKMDSLRKSGK</sequence>
<dbReference type="RefSeq" id="XP_055868488.1">
    <property type="nucleotide sequence ID" value="XM_056012513.1"/>
</dbReference>
<dbReference type="Proteomes" id="UP001165740">
    <property type="component" value="Chromosome 15"/>
</dbReference>
<gene>
    <name evidence="4 5" type="primary">LOC106055797</name>
</gene>
<evidence type="ECO:0000313" key="4">
    <source>
        <dbReference type="RefSeq" id="XP_055868487.1"/>
    </source>
</evidence>
<dbReference type="AlphaFoldDB" id="A0A9W2Z0C2"/>
<evidence type="ECO:0000313" key="5">
    <source>
        <dbReference type="RefSeq" id="XP_055868488.1"/>
    </source>
</evidence>
<protein>
    <submittedName>
        <fullName evidence="4 5">Uncharacterized protein LOC106055797</fullName>
    </submittedName>
</protein>
<keyword evidence="2" id="KW-0472">Membrane</keyword>
<keyword evidence="2" id="KW-1133">Transmembrane helix</keyword>
<evidence type="ECO:0000256" key="1">
    <source>
        <dbReference type="SAM" id="MobiDB-lite"/>
    </source>
</evidence>
<organism evidence="3 5">
    <name type="scientific">Biomphalaria glabrata</name>
    <name type="common">Bloodfluke planorb</name>
    <name type="synonym">Freshwater snail</name>
    <dbReference type="NCBI Taxonomy" id="6526"/>
    <lineage>
        <taxon>Eukaryota</taxon>
        <taxon>Metazoa</taxon>
        <taxon>Spiralia</taxon>
        <taxon>Lophotrochozoa</taxon>
        <taxon>Mollusca</taxon>
        <taxon>Gastropoda</taxon>
        <taxon>Heterobranchia</taxon>
        <taxon>Euthyneura</taxon>
        <taxon>Panpulmonata</taxon>
        <taxon>Hygrophila</taxon>
        <taxon>Lymnaeoidea</taxon>
        <taxon>Planorbidae</taxon>
        <taxon>Biomphalaria</taxon>
    </lineage>
</organism>
<feature type="transmembrane region" description="Helical" evidence="2">
    <location>
        <begin position="50"/>
        <end position="71"/>
    </location>
</feature>
<name>A0A9W2Z0C2_BIOGL</name>
<reference evidence="4 5" key="1">
    <citation type="submission" date="2025-04" db="UniProtKB">
        <authorList>
            <consortium name="RefSeq"/>
        </authorList>
    </citation>
    <scope>IDENTIFICATION</scope>
</reference>
<proteinExistence type="predicted"/>
<dbReference type="RefSeq" id="XP_055868487.1">
    <property type="nucleotide sequence ID" value="XM_056012512.1"/>
</dbReference>
<keyword evidence="2" id="KW-0812">Transmembrane</keyword>
<evidence type="ECO:0000313" key="3">
    <source>
        <dbReference type="Proteomes" id="UP001165740"/>
    </source>
</evidence>
<dbReference type="GeneID" id="106055797"/>
<feature type="region of interest" description="Disordered" evidence="1">
    <location>
        <begin position="92"/>
        <end position="112"/>
    </location>
</feature>
<accession>A0A9W2Z0C2</accession>
<dbReference type="OrthoDB" id="6160431at2759"/>